<feature type="domain" description="LysM" evidence="3">
    <location>
        <begin position="125"/>
        <end position="169"/>
    </location>
</feature>
<dbReference type="InterPro" id="IPR018392">
    <property type="entry name" value="LysM"/>
</dbReference>
<keyword evidence="2" id="KW-1133">Transmembrane helix</keyword>
<gene>
    <name evidence="4" type="ORF">C2857_002448</name>
</gene>
<name>A0A7U3SMK6_EPIFF</name>
<comment type="similarity">
    <text evidence="1">Belongs to the secreted LysM effector family.</text>
</comment>
<dbReference type="OrthoDB" id="2107166at2759"/>
<dbReference type="Proteomes" id="UP000594364">
    <property type="component" value="Chromosome 5"/>
</dbReference>
<keyword evidence="2" id="KW-0812">Transmembrane</keyword>
<proteinExistence type="inferred from homology"/>
<dbReference type="PROSITE" id="PS51782">
    <property type="entry name" value="LYSM"/>
    <property type="match status" value="1"/>
</dbReference>
<evidence type="ECO:0000313" key="5">
    <source>
        <dbReference type="Proteomes" id="UP000594364"/>
    </source>
</evidence>
<dbReference type="SMART" id="SM00257">
    <property type="entry name" value="LysM"/>
    <property type="match status" value="1"/>
</dbReference>
<dbReference type="Gene3D" id="3.10.350.10">
    <property type="entry name" value="LysM domain"/>
    <property type="match status" value="1"/>
</dbReference>
<dbReference type="CDD" id="cd00118">
    <property type="entry name" value="LysM"/>
    <property type="match status" value="1"/>
</dbReference>
<dbReference type="InterPro" id="IPR036779">
    <property type="entry name" value="LysM_dom_sf"/>
</dbReference>
<evidence type="ECO:0000313" key="4">
    <source>
        <dbReference type="EMBL" id="QPH10924.1"/>
    </source>
</evidence>
<organism evidence="4 5">
    <name type="scientific">Epichloe festucae (strain Fl1)</name>
    <dbReference type="NCBI Taxonomy" id="877507"/>
    <lineage>
        <taxon>Eukaryota</taxon>
        <taxon>Fungi</taxon>
        <taxon>Dikarya</taxon>
        <taxon>Ascomycota</taxon>
        <taxon>Pezizomycotina</taxon>
        <taxon>Sordariomycetes</taxon>
        <taxon>Hypocreomycetidae</taxon>
        <taxon>Hypocreales</taxon>
        <taxon>Clavicipitaceae</taxon>
        <taxon>Epichloe</taxon>
    </lineage>
</organism>
<dbReference type="SUPFAM" id="SSF54106">
    <property type="entry name" value="LysM domain"/>
    <property type="match status" value="1"/>
</dbReference>
<feature type="transmembrane region" description="Helical" evidence="2">
    <location>
        <begin position="87"/>
        <end position="106"/>
    </location>
</feature>
<dbReference type="Pfam" id="PF01476">
    <property type="entry name" value="LysM"/>
    <property type="match status" value="1"/>
</dbReference>
<protein>
    <recommendedName>
        <fullName evidence="3">LysM domain-containing protein</fullName>
    </recommendedName>
</protein>
<accession>A0A7U3SMK6</accession>
<keyword evidence="2" id="KW-0472">Membrane</keyword>
<reference evidence="4 5" key="1">
    <citation type="journal article" date="2018" name="PLoS Genet.">
        <title>Repeat elements organise 3D genome structure and mediate transcription in the filamentous fungus Epichloe festucae.</title>
        <authorList>
            <person name="Winter D.J."/>
            <person name="Ganley A.R.D."/>
            <person name="Young C.A."/>
            <person name="Liachko I."/>
            <person name="Schardl C.L."/>
            <person name="Dupont P.Y."/>
            <person name="Berry D."/>
            <person name="Ram A."/>
            <person name="Scott B."/>
            <person name="Cox M.P."/>
        </authorList>
    </citation>
    <scope>NUCLEOTIDE SEQUENCE [LARGE SCALE GENOMIC DNA]</scope>
    <source>
        <strain evidence="4 5">Fl1</strain>
    </source>
</reference>
<evidence type="ECO:0000259" key="3">
    <source>
        <dbReference type="PROSITE" id="PS51782"/>
    </source>
</evidence>
<sequence length="171" mass="18853">MSRFSRYDSDEDRLPEGMRRIGYDADTQVYSFQDSDGSYWEGAPGCEYGQLTRVGGDAALDEAADAEPFLVHDGTVRHTSWRAELMPLLNFGVIIGASLLGLFWYLHYAAGGHGQLQPTCSPDQSTYVIHQGDTCWAIVEGRGSSVDDILRANEGLDCDRLRIGSIICLPE</sequence>
<keyword evidence="5" id="KW-1185">Reference proteome</keyword>
<dbReference type="AlphaFoldDB" id="A0A7U3SMK6"/>
<evidence type="ECO:0000256" key="2">
    <source>
        <dbReference type="SAM" id="Phobius"/>
    </source>
</evidence>
<evidence type="ECO:0000256" key="1">
    <source>
        <dbReference type="ARBA" id="ARBA00044955"/>
    </source>
</evidence>
<dbReference type="EMBL" id="CP031389">
    <property type="protein sequence ID" value="QPH10924.1"/>
    <property type="molecule type" value="Genomic_DNA"/>
</dbReference>